<organism evidence="1 2">
    <name type="scientific">Apatococcus fuscideae</name>
    <dbReference type="NCBI Taxonomy" id="2026836"/>
    <lineage>
        <taxon>Eukaryota</taxon>
        <taxon>Viridiplantae</taxon>
        <taxon>Chlorophyta</taxon>
        <taxon>core chlorophytes</taxon>
        <taxon>Trebouxiophyceae</taxon>
        <taxon>Chlorellales</taxon>
        <taxon>Chlorellaceae</taxon>
        <taxon>Apatococcus</taxon>
    </lineage>
</organism>
<keyword evidence="2" id="KW-1185">Reference proteome</keyword>
<gene>
    <name evidence="1" type="ORF">WJX84_011092</name>
</gene>
<comment type="caution">
    <text evidence="1">The sequence shown here is derived from an EMBL/GenBank/DDBJ whole genome shotgun (WGS) entry which is preliminary data.</text>
</comment>
<dbReference type="Proteomes" id="UP001485043">
    <property type="component" value="Unassembled WGS sequence"/>
</dbReference>
<evidence type="ECO:0000313" key="1">
    <source>
        <dbReference type="EMBL" id="KAK9861756.1"/>
    </source>
</evidence>
<dbReference type="AlphaFoldDB" id="A0AAW1SYF4"/>
<reference evidence="1 2" key="1">
    <citation type="journal article" date="2024" name="Nat. Commun.">
        <title>Phylogenomics reveals the evolutionary origins of lichenization in chlorophyte algae.</title>
        <authorList>
            <person name="Puginier C."/>
            <person name="Libourel C."/>
            <person name="Otte J."/>
            <person name="Skaloud P."/>
            <person name="Haon M."/>
            <person name="Grisel S."/>
            <person name="Petersen M."/>
            <person name="Berrin J.G."/>
            <person name="Delaux P.M."/>
            <person name="Dal Grande F."/>
            <person name="Keller J."/>
        </authorList>
    </citation>
    <scope>NUCLEOTIDE SEQUENCE [LARGE SCALE GENOMIC DNA]</scope>
    <source>
        <strain evidence="1 2">SAG 2523</strain>
    </source>
</reference>
<accession>A0AAW1SYF4</accession>
<proteinExistence type="predicted"/>
<evidence type="ECO:0000313" key="2">
    <source>
        <dbReference type="Proteomes" id="UP001485043"/>
    </source>
</evidence>
<name>A0AAW1SYF4_9CHLO</name>
<protein>
    <submittedName>
        <fullName evidence="1">Uncharacterized protein</fullName>
    </submittedName>
</protein>
<sequence length="224" mass="24915">MGCQRVRQRNSLSGFLPDLPIGSSLVWSGPEAPKSQALAQLQALALCLLLAALLQRRSWKRMGFCKSMASYRQYTHCQCALVLIAIFCDLVQTFSRRNGSHQPMQRIQSGDSTNWFDFQGKIKGEAILEVLSCYAVAQKPIALYLTDGVTYHPLVIKSQELVYHLNLNVAQALSCMVHEIRDNQGVTIHGASPLDAADAADPLRQLRSRGVWPYTGKLWQALVT</sequence>
<dbReference type="EMBL" id="JALJOV010000707">
    <property type="protein sequence ID" value="KAK9861756.1"/>
    <property type="molecule type" value="Genomic_DNA"/>
</dbReference>